<comment type="caution">
    <text evidence="1">The sequence shown here is derived from an EMBL/GenBank/DDBJ whole genome shotgun (WGS) entry which is preliminary data.</text>
</comment>
<dbReference type="Proteomes" id="UP000093779">
    <property type="component" value="Unassembled WGS sequence"/>
</dbReference>
<accession>A0A1A1X5R6</accession>
<dbReference type="AlphaFoldDB" id="A0A1A1X5R6"/>
<name>A0A1A1X5R6_9MYCO</name>
<reference evidence="1 2" key="1">
    <citation type="submission" date="2016-06" db="EMBL/GenBank/DDBJ databases">
        <authorList>
            <person name="Kjaerup R.B."/>
            <person name="Dalgaard T.S."/>
            <person name="Juul-Madsen H.R."/>
        </authorList>
    </citation>
    <scope>NUCLEOTIDE SEQUENCE [LARGE SCALE GENOMIC DNA]</scope>
    <source>
        <strain evidence="1 2">ACS1953</strain>
    </source>
</reference>
<gene>
    <name evidence="1" type="ORF">A5726_25105</name>
</gene>
<proteinExistence type="predicted"/>
<dbReference type="EMBL" id="LZHX01000087">
    <property type="protein sequence ID" value="OBF14440.1"/>
    <property type="molecule type" value="Genomic_DNA"/>
</dbReference>
<evidence type="ECO:0000313" key="2">
    <source>
        <dbReference type="Proteomes" id="UP000093779"/>
    </source>
</evidence>
<sequence>MIVIVAVAVVAALSLAGLVAYTALNERPDLQALPVGQAVSDNPNVAAFYRDLDSRGMGRITVSDARDWAEEACDGDPLAAWRATDFSMAESIEFASAATKVCGDLDSMGDVPGLRIAP</sequence>
<protein>
    <submittedName>
        <fullName evidence="1">Uncharacterized protein</fullName>
    </submittedName>
</protein>
<evidence type="ECO:0000313" key="1">
    <source>
        <dbReference type="EMBL" id="OBF14440.1"/>
    </source>
</evidence>
<organism evidence="1 2">
    <name type="scientific">Mycolicibacterium conceptionense</name>
    <dbReference type="NCBI Taxonomy" id="451644"/>
    <lineage>
        <taxon>Bacteria</taxon>
        <taxon>Bacillati</taxon>
        <taxon>Actinomycetota</taxon>
        <taxon>Actinomycetes</taxon>
        <taxon>Mycobacteriales</taxon>
        <taxon>Mycobacteriaceae</taxon>
        <taxon>Mycolicibacterium</taxon>
    </lineage>
</organism>